<keyword evidence="2" id="KW-1185">Reference proteome</keyword>
<reference evidence="1" key="1">
    <citation type="submission" date="2022-02" db="EMBL/GenBank/DDBJ databases">
        <title>Plant Genome Project.</title>
        <authorList>
            <person name="Zhang R.-G."/>
        </authorList>
    </citation>
    <scope>NUCLEOTIDE SEQUENCE</scope>
    <source>
        <strain evidence="1">AT1</strain>
    </source>
</reference>
<comment type="caution">
    <text evidence="1">The sequence shown here is derived from an EMBL/GenBank/DDBJ whole genome shotgun (WGS) entry which is preliminary data.</text>
</comment>
<name>A0ACC0N1Z8_RHOML</name>
<accession>A0ACC0N1Z8</accession>
<protein>
    <submittedName>
        <fullName evidence="1">Uncharacterized protein</fullName>
    </submittedName>
</protein>
<proteinExistence type="predicted"/>
<gene>
    <name evidence="1" type="ORF">RHMOL_Rhmol07G0187600</name>
</gene>
<dbReference type="EMBL" id="CM046394">
    <property type="protein sequence ID" value="KAI8547338.1"/>
    <property type="molecule type" value="Genomic_DNA"/>
</dbReference>
<evidence type="ECO:0000313" key="2">
    <source>
        <dbReference type="Proteomes" id="UP001062846"/>
    </source>
</evidence>
<sequence length="74" mass="8216">MLADHFHQSIPVVQLNFASSIDSPYFNVTDPNPSTSLLDQFGSDMPLPEVDMQAVGWAMADNMDYATPIINEWA</sequence>
<organism evidence="1 2">
    <name type="scientific">Rhododendron molle</name>
    <name type="common">Chinese azalea</name>
    <name type="synonym">Azalea mollis</name>
    <dbReference type="NCBI Taxonomy" id="49168"/>
    <lineage>
        <taxon>Eukaryota</taxon>
        <taxon>Viridiplantae</taxon>
        <taxon>Streptophyta</taxon>
        <taxon>Embryophyta</taxon>
        <taxon>Tracheophyta</taxon>
        <taxon>Spermatophyta</taxon>
        <taxon>Magnoliopsida</taxon>
        <taxon>eudicotyledons</taxon>
        <taxon>Gunneridae</taxon>
        <taxon>Pentapetalae</taxon>
        <taxon>asterids</taxon>
        <taxon>Ericales</taxon>
        <taxon>Ericaceae</taxon>
        <taxon>Ericoideae</taxon>
        <taxon>Rhodoreae</taxon>
        <taxon>Rhododendron</taxon>
    </lineage>
</organism>
<dbReference type="Proteomes" id="UP001062846">
    <property type="component" value="Chromosome 7"/>
</dbReference>
<evidence type="ECO:0000313" key="1">
    <source>
        <dbReference type="EMBL" id="KAI8547338.1"/>
    </source>
</evidence>